<feature type="region of interest" description="Disordered" evidence="1">
    <location>
        <begin position="100"/>
        <end position="138"/>
    </location>
</feature>
<reference evidence="4" key="1">
    <citation type="submission" date="2025-08" db="UniProtKB">
        <authorList>
            <consortium name="RefSeq"/>
        </authorList>
    </citation>
    <scope>IDENTIFICATION</scope>
    <source>
        <tissue evidence="4">Leaves</tissue>
    </source>
</reference>
<sequence>MQNVATSCTVLATYIEKARNGGKGSGVSSSSWERKGSSQGSSHNLAPLTPGRSQPRSVARGNESPDHSAAIPKFGEWDESNPVPAVGYTEIFNIMQQEKQVEAGKVPVAAGENSHSNGYKQPDNKNSKSRCCFPWASK</sequence>
<dbReference type="InterPro" id="IPR040387">
    <property type="entry name" value="RIN4/NOI4"/>
</dbReference>
<dbReference type="AlphaFoldDB" id="A0A6P9EIM5"/>
<keyword evidence="3" id="KW-1185">Reference proteome</keyword>
<name>A0A6P9EIM5_JUGRE</name>
<dbReference type="InterPro" id="IPR008700">
    <property type="entry name" value="TypeIII_avirulence_cleave"/>
</dbReference>
<dbReference type="InParanoid" id="A0A6P9EIM5"/>
<protein>
    <submittedName>
        <fullName evidence="4">RPM1-interacting protein 4-like isoform X1</fullName>
    </submittedName>
</protein>
<evidence type="ECO:0000313" key="3">
    <source>
        <dbReference type="Proteomes" id="UP000235220"/>
    </source>
</evidence>
<feature type="region of interest" description="Disordered" evidence="1">
    <location>
        <begin position="19"/>
        <end position="82"/>
    </location>
</feature>
<dbReference type="OrthoDB" id="850982at2759"/>
<dbReference type="Proteomes" id="UP000235220">
    <property type="component" value="Chromosome 7"/>
</dbReference>
<dbReference type="GeneID" id="109008453"/>
<proteinExistence type="predicted"/>
<gene>
    <name evidence="4" type="primary">LOC109008453</name>
</gene>
<feature type="compositionally biased region" description="Low complexity" evidence="1">
    <location>
        <begin position="26"/>
        <end position="42"/>
    </location>
</feature>
<dbReference type="PANTHER" id="PTHR33159">
    <property type="entry name" value="RPM1-INTERACTING PROTEIN 4 (RIN4) FAMILY PROTEIN"/>
    <property type="match status" value="1"/>
</dbReference>
<dbReference type="KEGG" id="jre:109008453"/>
<dbReference type="PANTHER" id="PTHR33159:SF6">
    <property type="entry name" value="RPM1-INTERACTING PROTEIN 4"/>
    <property type="match status" value="1"/>
</dbReference>
<dbReference type="Pfam" id="PF05627">
    <property type="entry name" value="AvrRpt-cleavage"/>
    <property type="match status" value="1"/>
</dbReference>
<accession>A0A6P9EIM5</accession>
<organism evidence="3 4">
    <name type="scientific">Juglans regia</name>
    <name type="common">English walnut</name>
    <dbReference type="NCBI Taxonomy" id="51240"/>
    <lineage>
        <taxon>Eukaryota</taxon>
        <taxon>Viridiplantae</taxon>
        <taxon>Streptophyta</taxon>
        <taxon>Embryophyta</taxon>
        <taxon>Tracheophyta</taxon>
        <taxon>Spermatophyta</taxon>
        <taxon>Magnoliopsida</taxon>
        <taxon>eudicotyledons</taxon>
        <taxon>Gunneridae</taxon>
        <taxon>Pentapetalae</taxon>
        <taxon>rosids</taxon>
        <taxon>fabids</taxon>
        <taxon>Fagales</taxon>
        <taxon>Juglandaceae</taxon>
        <taxon>Juglans</taxon>
    </lineage>
</organism>
<dbReference type="RefSeq" id="XP_035547349.1">
    <property type="nucleotide sequence ID" value="XM_035691456.1"/>
</dbReference>
<evidence type="ECO:0000259" key="2">
    <source>
        <dbReference type="Pfam" id="PF05627"/>
    </source>
</evidence>
<evidence type="ECO:0000256" key="1">
    <source>
        <dbReference type="SAM" id="MobiDB-lite"/>
    </source>
</evidence>
<feature type="domain" description="RIN4 pathogenic type III effector avirulence factor Avr cleavage site" evidence="2">
    <location>
        <begin position="67"/>
        <end position="100"/>
    </location>
</feature>
<evidence type="ECO:0000313" key="4">
    <source>
        <dbReference type="RefSeq" id="XP_035547349.1"/>
    </source>
</evidence>